<feature type="chain" id="PRO_5040174617" evidence="1">
    <location>
        <begin position="18"/>
        <end position="144"/>
    </location>
</feature>
<keyword evidence="1" id="KW-0732">Signal</keyword>
<name>A0A9P9WAR4_9PEZI</name>
<feature type="signal peptide" evidence="1">
    <location>
        <begin position="1"/>
        <end position="17"/>
    </location>
</feature>
<organism evidence="2 3">
    <name type="scientific">Neoarthrinium moseri</name>
    <dbReference type="NCBI Taxonomy" id="1658444"/>
    <lineage>
        <taxon>Eukaryota</taxon>
        <taxon>Fungi</taxon>
        <taxon>Dikarya</taxon>
        <taxon>Ascomycota</taxon>
        <taxon>Pezizomycotina</taxon>
        <taxon>Sordariomycetes</taxon>
        <taxon>Xylariomycetidae</taxon>
        <taxon>Amphisphaeriales</taxon>
        <taxon>Apiosporaceae</taxon>
        <taxon>Neoarthrinium</taxon>
    </lineage>
</organism>
<accession>A0A9P9WAR4</accession>
<evidence type="ECO:0000313" key="2">
    <source>
        <dbReference type="EMBL" id="KAI1854419.1"/>
    </source>
</evidence>
<sequence length="144" mass="15042">MKSAVLTLFGLLSVAAATPASKLFARHNECEYSGISGGVRFQGTCKTDGGAGVCTLNGLSGTWGCDYKWHNNAGMTACGNAADSQYAVGGAFLPIRVLSLTGMFSANQMAPLAGLTPTRRTLEVSWFTVRTNDALPSATLEMDP</sequence>
<proteinExistence type="predicted"/>
<protein>
    <submittedName>
        <fullName evidence="2">Uncharacterized protein</fullName>
    </submittedName>
</protein>
<dbReference type="Proteomes" id="UP000829685">
    <property type="component" value="Unassembled WGS sequence"/>
</dbReference>
<comment type="caution">
    <text evidence="2">The sequence shown here is derived from an EMBL/GenBank/DDBJ whole genome shotgun (WGS) entry which is preliminary data.</text>
</comment>
<dbReference type="AlphaFoldDB" id="A0A9P9WAR4"/>
<reference evidence="2" key="1">
    <citation type="submission" date="2021-03" db="EMBL/GenBank/DDBJ databases">
        <title>Revisited historic fungal species revealed as producer of novel bioactive compounds through whole genome sequencing and comparative genomics.</title>
        <authorList>
            <person name="Vignolle G.A."/>
            <person name="Hochenegger N."/>
            <person name="Mach R.L."/>
            <person name="Mach-Aigner A.R."/>
            <person name="Javad Rahimi M."/>
            <person name="Salim K.A."/>
            <person name="Chan C.M."/>
            <person name="Lim L.B.L."/>
            <person name="Cai F."/>
            <person name="Druzhinina I.S."/>
            <person name="U'Ren J.M."/>
            <person name="Derntl C."/>
        </authorList>
    </citation>
    <scope>NUCLEOTIDE SEQUENCE</scope>
    <source>
        <strain evidence="2">TUCIM 5799</strain>
    </source>
</reference>
<dbReference type="EMBL" id="JAFIMR010000053">
    <property type="protein sequence ID" value="KAI1854419.1"/>
    <property type="molecule type" value="Genomic_DNA"/>
</dbReference>
<evidence type="ECO:0000313" key="3">
    <source>
        <dbReference type="Proteomes" id="UP000829685"/>
    </source>
</evidence>
<gene>
    <name evidence="2" type="ORF">JX265_012453</name>
</gene>
<keyword evidence="3" id="KW-1185">Reference proteome</keyword>
<evidence type="ECO:0000256" key="1">
    <source>
        <dbReference type="SAM" id="SignalP"/>
    </source>
</evidence>